<evidence type="ECO:0000256" key="9">
    <source>
        <dbReference type="ARBA" id="ARBA00022777"/>
    </source>
</evidence>
<feature type="region of interest" description="Disordered" evidence="15">
    <location>
        <begin position="129"/>
        <end position="158"/>
    </location>
</feature>
<protein>
    <recommendedName>
        <fullName evidence="5">Maltokinase</fullName>
        <ecNumber evidence="4">2.7.1.175</ecNumber>
    </recommendedName>
    <alternativeName>
        <fullName evidence="13">Maltose-1-phosphate synthase</fullName>
    </alternativeName>
</protein>
<feature type="compositionally biased region" description="Basic residues" evidence="15">
    <location>
        <begin position="634"/>
        <end position="643"/>
    </location>
</feature>
<evidence type="ECO:0000256" key="8">
    <source>
        <dbReference type="ARBA" id="ARBA00022741"/>
    </source>
</evidence>
<evidence type="ECO:0000256" key="7">
    <source>
        <dbReference type="ARBA" id="ARBA00022679"/>
    </source>
</evidence>
<reference evidence="18" key="1">
    <citation type="journal article" date="2019" name="Int. J. Syst. Evol. Microbiol.">
        <title>The Global Catalogue of Microorganisms (GCM) 10K type strain sequencing project: providing services to taxonomists for standard genome sequencing and annotation.</title>
        <authorList>
            <consortium name="The Broad Institute Genomics Platform"/>
            <consortium name="The Broad Institute Genome Sequencing Center for Infectious Disease"/>
            <person name="Wu L."/>
            <person name="Ma J."/>
        </authorList>
    </citation>
    <scope>NUCLEOTIDE SEQUENCE [LARGE SCALE GENOMIC DNA]</scope>
    <source>
        <strain evidence="18">NBRC 110608</strain>
    </source>
</reference>
<evidence type="ECO:0000259" key="16">
    <source>
        <dbReference type="Pfam" id="PF18085"/>
    </source>
</evidence>
<feature type="compositionally biased region" description="Basic and acidic residues" evidence="15">
    <location>
        <begin position="649"/>
        <end position="659"/>
    </location>
</feature>
<evidence type="ECO:0000256" key="13">
    <source>
        <dbReference type="ARBA" id="ARBA00031251"/>
    </source>
</evidence>
<keyword evidence="12" id="KW-0119">Carbohydrate metabolism</keyword>
<evidence type="ECO:0000256" key="4">
    <source>
        <dbReference type="ARBA" id="ARBA00011962"/>
    </source>
</evidence>
<organism evidence="17 18">
    <name type="scientific">Barrientosiimonas endolithica</name>
    <dbReference type="NCBI Taxonomy" id="1535208"/>
    <lineage>
        <taxon>Bacteria</taxon>
        <taxon>Bacillati</taxon>
        <taxon>Actinomycetota</taxon>
        <taxon>Actinomycetes</taxon>
        <taxon>Micrococcales</taxon>
        <taxon>Dermacoccaceae</taxon>
        <taxon>Barrientosiimonas</taxon>
    </lineage>
</organism>
<dbReference type="Proteomes" id="UP001321421">
    <property type="component" value="Chromosome"/>
</dbReference>
<keyword evidence="11" id="KW-0320">Glycogen biosynthesis</keyword>
<feature type="region of interest" description="Disordered" evidence="15">
    <location>
        <begin position="480"/>
        <end position="659"/>
    </location>
</feature>
<keyword evidence="7" id="KW-0808">Transferase</keyword>
<dbReference type="SUPFAM" id="SSF56112">
    <property type="entry name" value="Protein kinase-like (PK-like)"/>
    <property type="match status" value="1"/>
</dbReference>
<comment type="subunit">
    <text evidence="3">Monomer.</text>
</comment>
<evidence type="ECO:0000256" key="2">
    <source>
        <dbReference type="ARBA" id="ARBA00006219"/>
    </source>
</evidence>
<accession>A0ABN6YIH4</accession>
<dbReference type="InterPro" id="IPR040999">
    <property type="entry name" value="Mak_N_cap"/>
</dbReference>
<evidence type="ECO:0000256" key="10">
    <source>
        <dbReference type="ARBA" id="ARBA00022840"/>
    </source>
</evidence>
<comment type="pathway">
    <text evidence="1">Glycan biosynthesis; glycogen biosynthesis.</text>
</comment>
<keyword evidence="8" id="KW-0547">Nucleotide-binding</keyword>
<evidence type="ECO:0000256" key="6">
    <source>
        <dbReference type="ARBA" id="ARBA00022600"/>
    </source>
</evidence>
<evidence type="ECO:0000256" key="11">
    <source>
        <dbReference type="ARBA" id="ARBA00023056"/>
    </source>
</evidence>
<dbReference type="Gene3D" id="3.90.1200.10">
    <property type="match status" value="1"/>
</dbReference>
<keyword evidence="18" id="KW-1185">Reference proteome</keyword>
<evidence type="ECO:0000256" key="14">
    <source>
        <dbReference type="ARBA" id="ARBA00049067"/>
    </source>
</evidence>
<evidence type="ECO:0000313" key="18">
    <source>
        <dbReference type="Proteomes" id="UP001321421"/>
    </source>
</evidence>
<feature type="domain" description="Maltokinase N-terminal cap" evidence="16">
    <location>
        <begin position="20"/>
        <end position="107"/>
    </location>
</feature>
<gene>
    <name evidence="17" type="ORF">GCM10025872_09460</name>
</gene>
<dbReference type="EC" id="2.7.1.175" evidence="4"/>
<feature type="compositionally biased region" description="Low complexity" evidence="15">
    <location>
        <begin position="496"/>
        <end position="514"/>
    </location>
</feature>
<sequence>MATIHRATLEPDKVTIVSRWIADRRWYAGTGTPALRQLAAYRFDDPDGEVGLETLLLLDESGASPVLYQVPLSYRGAPLESAPERAFLGEMQHSVLGTRYVYDAAYDPVYATELLRAIVQGGSEAGQVVADSGESRPSTATCKGSGLLGTRPRHGDGTQHDLAVTSARVLTGEQSNTSLIANVTLDGQELQVITKVFRVLHDGRNPDVELQGSLTAAGSTRVPRMLGWLQGGWTDQATGTRHTGDLAMAQQFLPGVQDAWREALRAATDNRDFTREARALGEATADVHAQLAAGQPTADADAERVAGTIAGMRARLEEAIAADPSVAEHRDAVERVFQRLESADWPPLQRVHGDYHLGQVLDAPGLGWVLLDFEGEPLRPLAERAEPDAAVRDVAGMLRSFDYAAGSVQQTDGLDRTAWARDARTAFLEGYAADGGLSEQDPLLRAYELDKALYELVYETRHRPDWVGIPRAAVDRLATAQSTGDDMNTERPQGDSPTTTGARTGSTASSVYLARGGGQGRLAAPLPGRAAAPAAAPAPTTGDERADGSGPAPSTTPRPTCCCAGCTAGRTPPRGAPEQERSDRARAAPARRPRAAAPGRRRDGRPAARLRGHLVGPGARRRGARLPGRDDVRRRRRARRRRPLPLPPDARRDRHPPDR</sequence>
<evidence type="ECO:0000256" key="12">
    <source>
        <dbReference type="ARBA" id="ARBA00023277"/>
    </source>
</evidence>
<evidence type="ECO:0000256" key="15">
    <source>
        <dbReference type="SAM" id="MobiDB-lite"/>
    </source>
</evidence>
<evidence type="ECO:0000256" key="5">
    <source>
        <dbReference type="ARBA" id="ARBA00013882"/>
    </source>
</evidence>
<name>A0ABN6YIH4_9MICO</name>
<dbReference type="InterPro" id="IPR011009">
    <property type="entry name" value="Kinase-like_dom_sf"/>
</dbReference>
<evidence type="ECO:0000256" key="1">
    <source>
        <dbReference type="ARBA" id="ARBA00004964"/>
    </source>
</evidence>
<proteinExistence type="inferred from homology"/>
<keyword evidence="9" id="KW-0418">Kinase</keyword>
<comment type="similarity">
    <text evidence="2">Belongs to the aminoglycoside phosphotransferase family.</text>
</comment>
<feature type="compositionally biased region" description="Basic and acidic residues" evidence="15">
    <location>
        <begin position="577"/>
        <end position="586"/>
    </location>
</feature>
<dbReference type="Pfam" id="PF18085">
    <property type="entry name" value="Mak_N_cap"/>
    <property type="match status" value="1"/>
</dbReference>
<dbReference type="EMBL" id="AP027735">
    <property type="protein sequence ID" value="BDZ57289.1"/>
    <property type="molecule type" value="Genomic_DNA"/>
</dbReference>
<evidence type="ECO:0000256" key="3">
    <source>
        <dbReference type="ARBA" id="ARBA00011245"/>
    </source>
</evidence>
<keyword evidence="10" id="KW-0067">ATP-binding</keyword>
<comment type="catalytic activity">
    <reaction evidence="14">
        <text>D-maltose + ATP = alpha-maltose 1-phosphate + ADP + H(+)</text>
        <dbReference type="Rhea" id="RHEA:31915"/>
        <dbReference type="ChEBI" id="CHEBI:15378"/>
        <dbReference type="ChEBI" id="CHEBI:17306"/>
        <dbReference type="ChEBI" id="CHEBI:30616"/>
        <dbReference type="ChEBI" id="CHEBI:63576"/>
        <dbReference type="ChEBI" id="CHEBI:456216"/>
        <dbReference type="EC" id="2.7.1.175"/>
    </reaction>
</comment>
<keyword evidence="6" id="KW-0321">Glycogen metabolism</keyword>
<feature type="compositionally biased region" description="Low complexity" evidence="15">
    <location>
        <begin position="521"/>
        <end position="539"/>
    </location>
</feature>
<evidence type="ECO:0000313" key="17">
    <source>
        <dbReference type="EMBL" id="BDZ57289.1"/>
    </source>
</evidence>